<gene>
    <name evidence="5" type="primary">LOC106816581</name>
</gene>
<evidence type="ECO:0000256" key="3">
    <source>
        <dbReference type="SAM" id="MobiDB-lite"/>
    </source>
</evidence>
<dbReference type="Proteomes" id="UP000695022">
    <property type="component" value="Unplaced"/>
</dbReference>
<reference evidence="5" key="1">
    <citation type="submission" date="2025-08" db="UniProtKB">
        <authorList>
            <consortium name="RefSeq"/>
        </authorList>
    </citation>
    <scope>IDENTIFICATION</scope>
</reference>
<name>A0ABM1EWW9_PRICU</name>
<feature type="region of interest" description="Disordered" evidence="3">
    <location>
        <begin position="280"/>
        <end position="348"/>
    </location>
</feature>
<dbReference type="Pfam" id="PF13516">
    <property type="entry name" value="LRR_6"/>
    <property type="match status" value="1"/>
</dbReference>
<evidence type="ECO:0000256" key="2">
    <source>
        <dbReference type="ARBA" id="ARBA00022737"/>
    </source>
</evidence>
<evidence type="ECO:0000256" key="1">
    <source>
        <dbReference type="ARBA" id="ARBA00022614"/>
    </source>
</evidence>
<dbReference type="PROSITE" id="PS51450">
    <property type="entry name" value="LRR"/>
    <property type="match status" value="4"/>
</dbReference>
<dbReference type="SUPFAM" id="SSF52075">
    <property type="entry name" value="Outer arm dynein light chain 1"/>
    <property type="match status" value="1"/>
</dbReference>
<feature type="non-terminal residue" evidence="5">
    <location>
        <position position="348"/>
    </location>
</feature>
<accession>A0ABM1EWW9</accession>
<protein>
    <submittedName>
        <fullName evidence="5">Leucine-rich repeat and coiled-coil domain-containing protein 1-like</fullName>
    </submittedName>
</protein>
<dbReference type="GeneID" id="106816581"/>
<dbReference type="RefSeq" id="XP_014676690.1">
    <property type="nucleotide sequence ID" value="XM_014821204.1"/>
</dbReference>
<feature type="compositionally biased region" description="Low complexity" evidence="3">
    <location>
        <begin position="280"/>
        <end position="291"/>
    </location>
</feature>
<dbReference type="InterPro" id="IPR050576">
    <property type="entry name" value="Cilia_flagella_integrity"/>
</dbReference>
<dbReference type="PANTHER" id="PTHR45973">
    <property type="entry name" value="PROTEIN PHOSPHATASE 1 REGULATORY SUBUNIT SDS22-RELATED"/>
    <property type="match status" value="1"/>
</dbReference>
<keyword evidence="4" id="KW-1185">Reference proteome</keyword>
<dbReference type="PANTHER" id="PTHR45973:SF35">
    <property type="entry name" value="LEUCINE-RICH REPEAT-CONTAINING PROTEIN 43"/>
    <property type="match status" value="1"/>
</dbReference>
<dbReference type="InterPro" id="IPR001611">
    <property type="entry name" value="Leu-rich_rpt"/>
</dbReference>
<dbReference type="InterPro" id="IPR032675">
    <property type="entry name" value="LRR_dom_sf"/>
</dbReference>
<evidence type="ECO:0000313" key="4">
    <source>
        <dbReference type="Proteomes" id="UP000695022"/>
    </source>
</evidence>
<keyword evidence="1" id="KW-0433">Leucine-rich repeat</keyword>
<sequence length="348" mass="37361">MEVSVSTTTRSYIDADIKNIDDVKLQPQLQSLSMHCNSITRITGLAHLYCLTHLDLSSNAIDRLDGLGNLCSLQALNVACNRLEAVSGLEGLRRLLTINLSYNRITDIGGFRGMGGNTYSMAQVILHGNKLADIDHLVHSLQACVKLHTLTLVCDKSANPVCSTMAYRRTLLESMTNLLVLDGYDRTGRTIANANSTQFQLGTHISSDLLLGRRAEASNAVITPRIDVMLENLRDARTSAHIVASSTDAAQVHGEGGMDGERDLRLDKLELQLASLLVKQASSRQPASSQRGTPPTNIAPQRGRPLARARRDSTSGDDEEESTVAAATSLERSLSPGGAVGSSEAATS</sequence>
<dbReference type="Gene3D" id="3.80.10.10">
    <property type="entry name" value="Ribonuclease Inhibitor"/>
    <property type="match status" value="2"/>
</dbReference>
<dbReference type="InterPro" id="IPR025875">
    <property type="entry name" value="Leu-rich_rpt_4"/>
</dbReference>
<keyword evidence="2" id="KW-0677">Repeat</keyword>
<dbReference type="Pfam" id="PF12799">
    <property type="entry name" value="LRR_4"/>
    <property type="match status" value="1"/>
</dbReference>
<organism evidence="4 5">
    <name type="scientific">Priapulus caudatus</name>
    <name type="common">Priapulid worm</name>
    <dbReference type="NCBI Taxonomy" id="37621"/>
    <lineage>
        <taxon>Eukaryota</taxon>
        <taxon>Metazoa</taxon>
        <taxon>Ecdysozoa</taxon>
        <taxon>Scalidophora</taxon>
        <taxon>Priapulida</taxon>
        <taxon>Priapulimorpha</taxon>
        <taxon>Priapulimorphida</taxon>
        <taxon>Priapulidae</taxon>
        <taxon>Priapulus</taxon>
    </lineage>
</organism>
<proteinExistence type="predicted"/>
<evidence type="ECO:0000313" key="5">
    <source>
        <dbReference type="RefSeq" id="XP_014676690.1"/>
    </source>
</evidence>